<dbReference type="InterPro" id="IPR032694">
    <property type="entry name" value="CopC/D"/>
</dbReference>
<evidence type="ECO:0000256" key="2">
    <source>
        <dbReference type="ARBA" id="ARBA00022723"/>
    </source>
</evidence>
<evidence type="ECO:0000256" key="1">
    <source>
        <dbReference type="ARBA" id="ARBA00004196"/>
    </source>
</evidence>
<evidence type="ECO:0000256" key="3">
    <source>
        <dbReference type="ARBA" id="ARBA00022729"/>
    </source>
</evidence>
<sequence length="208" mass="21094">MVTRSITRSALLTAMATAAVLLAPAPPASAHTELTSTDPAPGASLAEPPNEVTLAFTDKMSADFSSLSLTVGDREAVTLTPDTDGNEVSAVIPAVLPGTSASPAVVTWKIAYRVVSADGHPVAGELSFEAPAPSPTEPMGTAQPQSSLGQPTDSSTEQSRQPSEINDESSGAGPGLTLALVGIGAVSLGVLMAGILRRRRPKDRSPDA</sequence>
<dbReference type="InterPro" id="IPR014755">
    <property type="entry name" value="Cu-Rt/internalin_Ig-like"/>
</dbReference>
<protein>
    <submittedName>
        <fullName evidence="9">Copper resistance protein CopC</fullName>
    </submittedName>
</protein>
<organism evidence="9 10">
    <name type="scientific">Aeromicrobium flavum</name>
    <dbReference type="NCBI Taxonomy" id="416568"/>
    <lineage>
        <taxon>Bacteria</taxon>
        <taxon>Bacillati</taxon>
        <taxon>Actinomycetota</taxon>
        <taxon>Actinomycetes</taxon>
        <taxon>Propionibacteriales</taxon>
        <taxon>Nocardioidaceae</taxon>
        <taxon>Aeromicrobium</taxon>
    </lineage>
</organism>
<reference evidence="9 10" key="1">
    <citation type="submission" date="2019-07" db="EMBL/GenBank/DDBJ databases">
        <title>Whole genome shotgun sequence of Aeromicrobium flavum NBRC 107625.</title>
        <authorList>
            <person name="Hosoyama A."/>
            <person name="Uohara A."/>
            <person name="Ohji S."/>
            <person name="Ichikawa N."/>
        </authorList>
    </citation>
    <scope>NUCLEOTIDE SEQUENCE [LARGE SCALE GENOMIC DNA]</scope>
    <source>
        <strain evidence="9 10">NBRC 107625</strain>
    </source>
</reference>
<dbReference type="GO" id="GO:0030313">
    <property type="term" value="C:cell envelope"/>
    <property type="evidence" value="ECO:0007669"/>
    <property type="project" value="UniProtKB-SubCell"/>
</dbReference>
<evidence type="ECO:0000313" key="9">
    <source>
        <dbReference type="EMBL" id="GEO88269.1"/>
    </source>
</evidence>
<dbReference type="GO" id="GO:0042597">
    <property type="term" value="C:periplasmic space"/>
    <property type="evidence" value="ECO:0007669"/>
    <property type="project" value="InterPro"/>
</dbReference>
<name>A0A512HS36_9ACTN</name>
<keyword evidence="2" id="KW-0479">Metal-binding</keyword>
<dbReference type="Gene3D" id="2.60.40.1220">
    <property type="match status" value="1"/>
</dbReference>
<keyword evidence="6" id="KW-1133">Transmembrane helix</keyword>
<feature type="chain" id="PRO_5021842551" evidence="7">
    <location>
        <begin position="31"/>
        <end position="208"/>
    </location>
</feature>
<dbReference type="GO" id="GO:0005507">
    <property type="term" value="F:copper ion binding"/>
    <property type="evidence" value="ECO:0007669"/>
    <property type="project" value="InterPro"/>
</dbReference>
<feature type="region of interest" description="Disordered" evidence="5">
    <location>
        <begin position="125"/>
        <end position="174"/>
    </location>
</feature>
<feature type="transmembrane region" description="Helical" evidence="6">
    <location>
        <begin position="176"/>
        <end position="196"/>
    </location>
</feature>
<keyword evidence="3 7" id="KW-0732">Signal</keyword>
<evidence type="ECO:0000313" key="10">
    <source>
        <dbReference type="Proteomes" id="UP000321769"/>
    </source>
</evidence>
<dbReference type="Proteomes" id="UP000321769">
    <property type="component" value="Unassembled WGS sequence"/>
</dbReference>
<evidence type="ECO:0000256" key="7">
    <source>
        <dbReference type="SAM" id="SignalP"/>
    </source>
</evidence>
<proteinExistence type="predicted"/>
<dbReference type="Pfam" id="PF04234">
    <property type="entry name" value="CopC"/>
    <property type="match status" value="1"/>
</dbReference>
<evidence type="ECO:0000256" key="5">
    <source>
        <dbReference type="SAM" id="MobiDB-lite"/>
    </source>
</evidence>
<dbReference type="GO" id="GO:0005886">
    <property type="term" value="C:plasma membrane"/>
    <property type="evidence" value="ECO:0007669"/>
    <property type="project" value="TreeGrafter"/>
</dbReference>
<gene>
    <name evidence="9" type="ORF">AFL01nite_05960</name>
</gene>
<comment type="caution">
    <text evidence="9">The sequence shown here is derived from an EMBL/GenBank/DDBJ whole genome shotgun (WGS) entry which is preliminary data.</text>
</comment>
<dbReference type="GO" id="GO:0046688">
    <property type="term" value="P:response to copper ion"/>
    <property type="evidence" value="ECO:0007669"/>
    <property type="project" value="InterPro"/>
</dbReference>
<dbReference type="RefSeq" id="WP_146825609.1">
    <property type="nucleotide sequence ID" value="NZ_BAAAYQ010000001.1"/>
</dbReference>
<feature type="compositionally biased region" description="Polar residues" evidence="5">
    <location>
        <begin position="142"/>
        <end position="164"/>
    </location>
</feature>
<keyword evidence="6" id="KW-0812">Transmembrane</keyword>
<keyword evidence="10" id="KW-1185">Reference proteome</keyword>
<dbReference type="GO" id="GO:0006825">
    <property type="term" value="P:copper ion transport"/>
    <property type="evidence" value="ECO:0007669"/>
    <property type="project" value="InterPro"/>
</dbReference>
<dbReference type="AlphaFoldDB" id="A0A512HS36"/>
<evidence type="ECO:0000256" key="6">
    <source>
        <dbReference type="SAM" id="Phobius"/>
    </source>
</evidence>
<dbReference type="PANTHER" id="PTHR34820:SF4">
    <property type="entry name" value="INNER MEMBRANE PROTEIN YEBZ"/>
    <property type="match status" value="1"/>
</dbReference>
<feature type="domain" description="CopC" evidence="8">
    <location>
        <begin position="31"/>
        <end position="129"/>
    </location>
</feature>
<evidence type="ECO:0000259" key="8">
    <source>
        <dbReference type="Pfam" id="PF04234"/>
    </source>
</evidence>
<keyword evidence="4" id="KW-0186">Copper</keyword>
<comment type="subcellular location">
    <subcellularLocation>
        <location evidence="1">Cell envelope</location>
    </subcellularLocation>
</comment>
<dbReference type="PANTHER" id="PTHR34820">
    <property type="entry name" value="INNER MEMBRANE PROTEIN YEBZ"/>
    <property type="match status" value="1"/>
</dbReference>
<dbReference type="InterPro" id="IPR007348">
    <property type="entry name" value="CopC_dom"/>
</dbReference>
<keyword evidence="6" id="KW-0472">Membrane</keyword>
<dbReference type="SUPFAM" id="SSF81296">
    <property type="entry name" value="E set domains"/>
    <property type="match status" value="1"/>
</dbReference>
<dbReference type="EMBL" id="BJZQ01000001">
    <property type="protein sequence ID" value="GEO88269.1"/>
    <property type="molecule type" value="Genomic_DNA"/>
</dbReference>
<feature type="signal peptide" evidence="7">
    <location>
        <begin position="1"/>
        <end position="30"/>
    </location>
</feature>
<evidence type="ECO:0000256" key="4">
    <source>
        <dbReference type="ARBA" id="ARBA00023008"/>
    </source>
</evidence>
<dbReference type="OrthoDB" id="5242236at2"/>
<accession>A0A512HS36</accession>
<dbReference type="InterPro" id="IPR014756">
    <property type="entry name" value="Ig_E-set"/>
</dbReference>